<feature type="region of interest" description="Disordered" evidence="12">
    <location>
        <begin position="117"/>
        <end position="143"/>
    </location>
</feature>
<dbReference type="PANTHER" id="PTHR22893">
    <property type="entry name" value="NADH OXIDOREDUCTASE-RELATED"/>
    <property type="match status" value="1"/>
</dbReference>
<keyword evidence="6" id="KW-0925">Oxylipin biosynthesis</keyword>
<evidence type="ECO:0000313" key="15">
    <source>
        <dbReference type="Proteomes" id="UP000807115"/>
    </source>
</evidence>
<accession>A0A921Q295</accession>
<dbReference type="Proteomes" id="UP000807115">
    <property type="component" value="Chromosome 10"/>
</dbReference>
<dbReference type="SUPFAM" id="SSF51395">
    <property type="entry name" value="FMN-linked oxidoreductases"/>
    <property type="match status" value="1"/>
</dbReference>
<feature type="domain" description="NADH:flavin oxidoreductase/NADH oxidase N-terminal" evidence="13">
    <location>
        <begin position="12"/>
        <end position="339"/>
    </location>
</feature>
<keyword evidence="11" id="KW-0275">Fatty acid biosynthesis</keyword>
<keyword evidence="3" id="KW-0444">Lipid biosynthesis</keyword>
<dbReference type="EMBL" id="CM027689">
    <property type="protein sequence ID" value="KAG0513443.1"/>
    <property type="molecule type" value="Genomic_DNA"/>
</dbReference>
<keyword evidence="5" id="KW-0288">FMN</keyword>
<keyword evidence="4" id="KW-0285">Flavoprotein</keyword>
<evidence type="ECO:0000256" key="5">
    <source>
        <dbReference type="ARBA" id="ARBA00022643"/>
    </source>
</evidence>
<dbReference type="InterPro" id="IPR045247">
    <property type="entry name" value="Oye-like"/>
</dbReference>
<dbReference type="FunFam" id="3.20.20.70:FF:000073">
    <property type="entry name" value="12-oxophytodienoate reductase 3"/>
    <property type="match status" value="1"/>
</dbReference>
<evidence type="ECO:0000256" key="11">
    <source>
        <dbReference type="ARBA" id="ARBA00023160"/>
    </source>
</evidence>
<dbReference type="OMA" id="YRNDENH"/>
<evidence type="ECO:0000256" key="8">
    <source>
        <dbReference type="ARBA" id="ARBA00022857"/>
    </source>
</evidence>
<keyword evidence="9" id="KW-0560">Oxidoreductase</keyword>
<reference evidence="14" key="1">
    <citation type="journal article" date="2019" name="BMC Genomics">
        <title>A new reference genome for Sorghum bicolor reveals high levels of sequence similarity between sweet and grain genotypes: implications for the genetics of sugar metabolism.</title>
        <authorList>
            <person name="Cooper E.A."/>
            <person name="Brenton Z.W."/>
            <person name="Flinn B.S."/>
            <person name="Jenkins J."/>
            <person name="Shu S."/>
            <person name="Flowers D."/>
            <person name="Luo F."/>
            <person name="Wang Y."/>
            <person name="Xia P."/>
            <person name="Barry K."/>
            <person name="Daum C."/>
            <person name="Lipzen A."/>
            <person name="Yoshinaga Y."/>
            <person name="Schmutz J."/>
            <person name="Saski C."/>
            <person name="Vermerris W."/>
            <person name="Kresovich S."/>
        </authorList>
    </citation>
    <scope>NUCLEOTIDE SEQUENCE</scope>
</reference>
<sequence>MGHQEQQEVIPLMTPYKMGHLELSHRVVLAPMTRCRADRSGVPQPHAAVYYSQRATRGGLLITEGTSVSPTAQGFPGSPGIWTPEQVAAWKPIVDAVHRKGALFFCQIAHAGRASTNDFQPDGEAPISSTDTQLPADAESGTVFSKPRRLRSDEIPGIVGDFRRAARNAIEAGFDGVEIHGAHGFLLEQFMKDAANDRTDEYGGSVENRCRFVVEIVDALVHEVGACRVGIRLSPFADYMDCADSDPMALGDYMVRQLNKHEGFLYCHMVEPRMSIVDDRRQIPHRLLPFKTVFSGTFIVVGGYDREEGNKVVAEGYADLVAYGRHFLANPDLAKRFELDATLNKYDRSTFYTQDPVIGYTDYPFLSDDSKDLPAQD</sequence>
<evidence type="ECO:0000256" key="2">
    <source>
        <dbReference type="ARBA" id="ARBA00005979"/>
    </source>
</evidence>
<organism evidence="14 15">
    <name type="scientific">Sorghum bicolor</name>
    <name type="common">Sorghum</name>
    <name type="synonym">Sorghum vulgare</name>
    <dbReference type="NCBI Taxonomy" id="4558"/>
    <lineage>
        <taxon>Eukaryota</taxon>
        <taxon>Viridiplantae</taxon>
        <taxon>Streptophyta</taxon>
        <taxon>Embryophyta</taxon>
        <taxon>Tracheophyta</taxon>
        <taxon>Spermatophyta</taxon>
        <taxon>Magnoliopsida</taxon>
        <taxon>Liliopsida</taxon>
        <taxon>Poales</taxon>
        <taxon>Poaceae</taxon>
        <taxon>PACMAD clade</taxon>
        <taxon>Panicoideae</taxon>
        <taxon>Andropogonodae</taxon>
        <taxon>Andropogoneae</taxon>
        <taxon>Sorghinae</taxon>
        <taxon>Sorghum</taxon>
    </lineage>
</organism>
<evidence type="ECO:0000256" key="12">
    <source>
        <dbReference type="SAM" id="MobiDB-lite"/>
    </source>
</evidence>
<dbReference type="Pfam" id="PF00724">
    <property type="entry name" value="Oxidored_FMN"/>
    <property type="match status" value="1"/>
</dbReference>
<dbReference type="InterPro" id="IPR001155">
    <property type="entry name" value="OxRdtase_FMN_N"/>
</dbReference>
<reference evidence="14" key="2">
    <citation type="submission" date="2020-10" db="EMBL/GenBank/DDBJ databases">
        <authorList>
            <person name="Cooper E.A."/>
            <person name="Brenton Z.W."/>
            <person name="Flinn B.S."/>
            <person name="Jenkins J."/>
            <person name="Shu S."/>
            <person name="Flowers D."/>
            <person name="Luo F."/>
            <person name="Wang Y."/>
            <person name="Xia P."/>
            <person name="Barry K."/>
            <person name="Daum C."/>
            <person name="Lipzen A."/>
            <person name="Yoshinaga Y."/>
            <person name="Schmutz J."/>
            <person name="Saski C."/>
            <person name="Vermerris W."/>
            <person name="Kresovich S."/>
        </authorList>
    </citation>
    <scope>NUCLEOTIDE SEQUENCE</scope>
</reference>
<dbReference type="CDD" id="cd02933">
    <property type="entry name" value="OYE_like_FMN"/>
    <property type="match status" value="1"/>
</dbReference>
<keyword evidence="10" id="KW-0443">Lipid metabolism</keyword>
<comment type="caution">
    <text evidence="14">The sequence shown here is derived from an EMBL/GenBank/DDBJ whole genome shotgun (WGS) entry which is preliminary data.</text>
</comment>
<evidence type="ECO:0000256" key="7">
    <source>
        <dbReference type="ARBA" id="ARBA00022832"/>
    </source>
</evidence>
<dbReference type="GO" id="GO:0009695">
    <property type="term" value="P:jasmonic acid biosynthetic process"/>
    <property type="evidence" value="ECO:0007669"/>
    <property type="project" value="UniProtKB-ARBA"/>
</dbReference>
<evidence type="ECO:0000256" key="1">
    <source>
        <dbReference type="ARBA" id="ARBA00001917"/>
    </source>
</evidence>
<dbReference type="AlphaFoldDB" id="A0A921Q295"/>
<gene>
    <name evidence="14" type="ORF">BDA96_10G102600</name>
</gene>
<evidence type="ECO:0000256" key="9">
    <source>
        <dbReference type="ARBA" id="ARBA00023002"/>
    </source>
</evidence>
<dbReference type="Gene3D" id="3.20.20.70">
    <property type="entry name" value="Aldolase class I"/>
    <property type="match status" value="1"/>
</dbReference>
<comment type="cofactor">
    <cofactor evidence="1">
        <name>FMN</name>
        <dbReference type="ChEBI" id="CHEBI:58210"/>
    </cofactor>
</comment>
<dbReference type="GO" id="GO:0031408">
    <property type="term" value="P:oxylipin biosynthetic process"/>
    <property type="evidence" value="ECO:0007669"/>
    <property type="project" value="UniProtKB-KW"/>
</dbReference>
<proteinExistence type="inferred from homology"/>
<keyword evidence="8" id="KW-0521">NADP</keyword>
<protein>
    <recommendedName>
        <fullName evidence="13">NADH:flavin oxidoreductase/NADH oxidase N-terminal domain-containing protein</fullName>
    </recommendedName>
</protein>
<evidence type="ECO:0000313" key="14">
    <source>
        <dbReference type="EMBL" id="KAG0513443.1"/>
    </source>
</evidence>
<evidence type="ECO:0000256" key="6">
    <source>
        <dbReference type="ARBA" id="ARBA00022767"/>
    </source>
</evidence>
<dbReference type="GO" id="GO:0016491">
    <property type="term" value="F:oxidoreductase activity"/>
    <property type="evidence" value="ECO:0007669"/>
    <property type="project" value="UniProtKB-KW"/>
</dbReference>
<name>A0A921Q295_SORBI</name>
<evidence type="ECO:0000259" key="13">
    <source>
        <dbReference type="Pfam" id="PF00724"/>
    </source>
</evidence>
<evidence type="ECO:0000256" key="3">
    <source>
        <dbReference type="ARBA" id="ARBA00022516"/>
    </source>
</evidence>
<dbReference type="Gramene" id="EER89418">
    <property type="protein sequence ID" value="EER89418"/>
    <property type="gene ID" value="SORBI_3010G084400"/>
</dbReference>
<keyword evidence="7" id="KW-0276">Fatty acid metabolism</keyword>
<dbReference type="GO" id="GO:0010181">
    <property type="term" value="F:FMN binding"/>
    <property type="evidence" value="ECO:0007669"/>
    <property type="project" value="InterPro"/>
</dbReference>
<dbReference type="PANTHER" id="PTHR22893:SF105">
    <property type="entry name" value="12-OXO-PHYTODIENOIC ACID REDUCTASE"/>
    <property type="match status" value="1"/>
</dbReference>
<evidence type="ECO:0000256" key="10">
    <source>
        <dbReference type="ARBA" id="ARBA00023098"/>
    </source>
</evidence>
<evidence type="ECO:0000256" key="4">
    <source>
        <dbReference type="ARBA" id="ARBA00022630"/>
    </source>
</evidence>
<dbReference type="InterPro" id="IPR013785">
    <property type="entry name" value="Aldolase_TIM"/>
</dbReference>
<dbReference type="KEGG" id="sbi:8070774"/>
<comment type="similarity">
    <text evidence="2">Belongs to the NADH:flavin oxidoreductase/NADH oxidase family.</text>
</comment>
<dbReference type="OrthoDB" id="1663137at2759"/>